<organism evidence="2 3">
    <name type="scientific">Setaria italica</name>
    <name type="common">Foxtail millet</name>
    <name type="synonym">Panicum italicum</name>
    <dbReference type="NCBI Taxonomy" id="4555"/>
    <lineage>
        <taxon>Eukaryota</taxon>
        <taxon>Viridiplantae</taxon>
        <taxon>Streptophyta</taxon>
        <taxon>Embryophyta</taxon>
        <taxon>Tracheophyta</taxon>
        <taxon>Spermatophyta</taxon>
        <taxon>Magnoliopsida</taxon>
        <taxon>Liliopsida</taxon>
        <taxon>Poales</taxon>
        <taxon>Poaceae</taxon>
        <taxon>PACMAD clade</taxon>
        <taxon>Panicoideae</taxon>
        <taxon>Panicodae</taxon>
        <taxon>Paniceae</taxon>
        <taxon>Cenchrinae</taxon>
        <taxon>Setaria</taxon>
    </lineage>
</organism>
<name>K3YK97_SETIT</name>
<keyword evidence="3" id="KW-1185">Reference proteome</keyword>
<evidence type="ECO:0000256" key="1">
    <source>
        <dbReference type="SAM" id="MobiDB-lite"/>
    </source>
</evidence>
<reference evidence="3" key="1">
    <citation type="journal article" date="2012" name="Nat. Biotechnol.">
        <title>Reference genome sequence of the model plant Setaria.</title>
        <authorList>
            <person name="Bennetzen J.L."/>
            <person name="Schmutz J."/>
            <person name="Wang H."/>
            <person name="Percifield R."/>
            <person name="Hawkins J."/>
            <person name="Pontaroli A.C."/>
            <person name="Estep M."/>
            <person name="Feng L."/>
            <person name="Vaughn J.N."/>
            <person name="Grimwood J."/>
            <person name="Jenkins J."/>
            <person name="Barry K."/>
            <person name="Lindquist E."/>
            <person name="Hellsten U."/>
            <person name="Deshpande S."/>
            <person name="Wang X."/>
            <person name="Wu X."/>
            <person name="Mitros T."/>
            <person name="Triplett J."/>
            <person name="Yang X."/>
            <person name="Ye C.Y."/>
            <person name="Mauro-Herrera M."/>
            <person name="Wang L."/>
            <person name="Li P."/>
            <person name="Sharma M."/>
            <person name="Sharma R."/>
            <person name="Ronald P.C."/>
            <person name="Panaud O."/>
            <person name="Kellogg E.A."/>
            <person name="Brutnell T.P."/>
            <person name="Doust A.N."/>
            <person name="Tuskan G.A."/>
            <person name="Rokhsar D."/>
            <person name="Devos K.M."/>
        </authorList>
    </citation>
    <scope>NUCLEOTIDE SEQUENCE [LARGE SCALE GENOMIC DNA]</scope>
    <source>
        <strain evidence="3">cv. Yugu1</strain>
    </source>
</reference>
<dbReference type="Gramene" id="KQL00381">
    <property type="protein sequence ID" value="KQL00381"/>
    <property type="gene ID" value="SETIT_014666mg"/>
</dbReference>
<feature type="compositionally biased region" description="Low complexity" evidence="1">
    <location>
        <begin position="25"/>
        <end position="40"/>
    </location>
</feature>
<evidence type="ECO:0000313" key="2">
    <source>
        <dbReference type="EnsemblPlants" id="KQL00381"/>
    </source>
</evidence>
<dbReference type="AlphaFoldDB" id="K3YK97"/>
<dbReference type="HOGENOM" id="CLU_2042112_0_0_1"/>
<dbReference type="STRING" id="4555.K3YK97"/>
<evidence type="ECO:0000313" key="3">
    <source>
        <dbReference type="Proteomes" id="UP000004995"/>
    </source>
</evidence>
<feature type="compositionally biased region" description="Basic and acidic residues" evidence="1">
    <location>
        <begin position="1"/>
        <end position="10"/>
    </location>
</feature>
<dbReference type="InParanoid" id="K3YK97"/>
<dbReference type="RefSeq" id="XP_004974338.1">
    <property type="nucleotide sequence ID" value="XM_004974281.3"/>
</dbReference>
<dbReference type="KEGG" id="sita:101767508"/>
<reference evidence="2" key="2">
    <citation type="submission" date="2018-08" db="UniProtKB">
        <authorList>
            <consortium name="EnsemblPlants"/>
        </authorList>
    </citation>
    <scope>IDENTIFICATION</scope>
    <source>
        <strain evidence="2">Yugu1</strain>
    </source>
</reference>
<dbReference type="EMBL" id="AGNK02003501">
    <property type="status" value="NOT_ANNOTATED_CDS"/>
    <property type="molecule type" value="Genomic_DNA"/>
</dbReference>
<proteinExistence type="predicted"/>
<feature type="region of interest" description="Disordered" evidence="1">
    <location>
        <begin position="1"/>
        <end position="64"/>
    </location>
</feature>
<sequence length="121" mass="13100">MILREARKQQQEGMLADSSDEGPSAAAAAAANANANAQAAPGPSTSSSFPVPAANDDEDDDVDELDGFDALSEYDGGEVVINEEDERDVKGQSCRAHTWRYHSPEDQRERRRGLNGCVWSF</sequence>
<protein>
    <submittedName>
        <fullName evidence="2">Uncharacterized protein</fullName>
    </submittedName>
</protein>
<dbReference type="EnsemblPlants" id="KQL00381">
    <property type="protein sequence ID" value="KQL00381"/>
    <property type="gene ID" value="SETIT_014666mg"/>
</dbReference>
<gene>
    <name evidence="2" type="primary">LOC101767508</name>
</gene>
<feature type="compositionally biased region" description="Acidic residues" evidence="1">
    <location>
        <begin position="55"/>
        <end position="64"/>
    </location>
</feature>
<accession>K3YK97</accession>
<dbReference type="Proteomes" id="UP000004995">
    <property type="component" value="Unassembled WGS sequence"/>
</dbReference>
<dbReference type="GeneID" id="101767508"/>